<dbReference type="EMBL" id="JAVFWL010000004">
    <property type="protein sequence ID" value="KAK6751784.1"/>
    <property type="molecule type" value="Genomic_DNA"/>
</dbReference>
<name>A0ABR1DMY6_NECAM</name>
<gene>
    <name evidence="2" type="primary">Necator_chrIV.g16592</name>
    <name evidence="2" type="ORF">RB195_003295</name>
</gene>
<dbReference type="Proteomes" id="UP001303046">
    <property type="component" value="Unassembled WGS sequence"/>
</dbReference>
<keyword evidence="3" id="KW-1185">Reference proteome</keyword>
<accession>A0ABR1DMY6</accession>
<organism evidence="2 3">
    <name type="scientific">Necator americanus</name>
    <name type="common">Human hookworm</name>
    <dbReference type="NCBI Taxonomy" id="51031"/>
    <lineage>
        <taxon>Eukaryota</taxon>
        <taxon>Metazoa</taxon>
        <taxon>Ecdysozoa</taxon>
        <taxon>Nematoda</taxon>
        <taxon>Chromadorea</taxon>
        <taxon>Rhabditida</taxon>
        <taxon>Rhabditina</taxon>
        <taxon>Rhabditomorpha</taxon>
        <taxon>Strongyloidea</taxon>
        <taxon>Ancylostomatidae</taxon>
        <taxon>Bunostominae</taxon>
        <taxon>Necator</taxon>
    </lineage>
</organism>
<evidence type="ECO:0000313" key="2">
    <source>
        <dbReference type="EMBL" id="KAK6751784.1"/>
    </source>
</evidence>
<sequence length="97" mass="10462">MVSRERLPSRISSRETSVGSSMITTRGSAETTAETKSLPSKGSEIREECCGGNCSPPTRRSMSRTAFCAVSWPPQAEKCNRDVQLLLGTNLSLGLIL</sequence>
<evidence type="ECO:0000256" key="1">
    <source>
        <dbReference type="SAM" id="MobiDB-lite"/>
    </source>
</evidence>
<reference evidence="2 3" key="1">
    <citation type="submission" date="2023-08" db="EMBL/GenBank/DDBJ databases">
        <title>A Necator americanus chromosomal reference genome.</title>
        <authorList>
            <person name="Ilik V."/>
            <person name="Petrzelkova K.J."/>
            <person name="Pardy F."/>
            <person name="Fuh T."/>
            <person name="Niatou-Singa F.S."/>
            <person name="Gouil Q."/>
            <person name="Baker L."/>
            <person name="Ritchie M.E."/>
            <person name="Jex A.R."/>
            <person name="Gazzola D."/>
            <person name="Li H."/>
            <person name="Toshio Fujiwara R."/>
            <person name="Zhan B."/>
            <person name="Aroian R.V."/>
            <person name="Pafco B."/>
            <person name="Schwarz E.M."/>
        </authorList>
    </citation>
    <scope>NUCLEOTIDE SEQUENCE [LARGE SCALE GENOMIC DNA]</scope>
    <source>
        <strain evidence="2 3">Aroian</strain>
        <tissue evidence="2">Whole animal</tissue>
    </source>
</reference>
<feature type="compositionally biased region" description="Polar residues" evidence="1">
    <location>
        <begin position="10"/>
        <end position="40"/>
    </location>
</feature>
<comment type="caution">
    <text evidence="2">The sequence shown here is derived from an EMBL/GenBank/DDBJ whole genome shotgun (WGS) entry which is preliminary data.</text>
</comment>
<proteinExistence type="predicted"/>
<protein>
    <submittedName>
        <fullName evidence="2">Uncharacterized protein</fullName>
    </submittedName>
</protein>
<evidence type="ECO:0000313" key="3">
    <source>
        <dbReference type="Proteomes" id="UP001303046"/>
    </source>
</evidence>
<feature type="region of interest" description="Disordered" evidence="1">
    <location>
        <begin position="1"/>
        <end position="46"/>
    </location>
</feature>